<reference evidence="20 21" key="1">
    <citation type="journal article" date="2018" name="Sci. Data">
        <title>The draft genome sequence of cork oak.</title>
        <authorList>
            <person name="Ramos A.M."/>
            <person name="Usie A."/>
            <person name="Barbosa P."/>
            <person name="Barros P.M."/>
            <person name="Capote T."/>
            <person name="Chaves I."/>
            <person name="Simoes F."/>
            <person name="Abreu I."/>
            <person name="Carrasquinho I."/>
            <person name="Faro C."/>
            <person name="Guimaraes J.B."/>
            <person name="Mendonca D."/>
            <person name="Nobrega F."/>
            <person name="Rodrigues L."/>
            <person name="Saibo N.J.M."/>
            <person name="Varela M.C."/>
            <person name="Egas C."/>
            <person name="Matos J."/>
            <person name="Miguel C.M."/>
            <person name="Oliveira M.M."/>
            <person name="Ricardo C.P."/>
            <person name="Goncalves S."/>
        </authorList>
    </citation>
    <scope>NUCLEOTIDE SEQUENCE [LARGE SCALE GENOMIC DNA]</scope>
    <source>
        <strain evidence="21">cv. HL8</strain>
    </source>
</reference>
<evidence type="ECO:0000256" key="9">
    <source>
        <dbReference type="ARBA" id="ARBA00023002"/>
    </source>
</evidence>
<feature type="binding site" evidence="15">
    <location>
        <position position="67"/>
    </location>
    <ligand>
        <name>Ca(2+)</name>
        <dbReference type="ChEBI" id="CHEBI:29108"/>
        <label>1</label>
    </ligand>
</feature>
<feature type="binding site" description="axial binding residue" evidence="15">
    <location>
        <position position="190"/>
    </location>
    <ligand>
        <name>heme b</name>
        <dbReference type="ChEBI" id="CHEBI:60344"/>
    </ligand>
    <ligandPart>
        <name>Fe</name>
        <dbReference type="ChEBI" id="CHEBI:18248"/>
    </ligandPart>
</feature>
<evidence type="ECO:0000256" key="1">
    <source>
        <dbReference type="ARBA" id="ARBA00000189"/>
    </source>
</evidence>
<feature type="domain" description="Plant heme peroxidase family profile" evidence="19">
    <location>
        <begin position="22"/>
        <end position="322"/>
    </location>
</feature>
<dbReference type="InterPro" id="IPR019793">
    <property type="entry name" value="Peroxidases_heam-ligand_BS"/>
</dbReference>
<comment type="cofactor">
    <cofactor evidence="15 18">
        <name>Ca(2+)</name>
        <dbReference type="ChEBI" id="CHEBI:29108"/>
    </cofactor>
    <text evidence="15 18">Binds 2 calcium ions per subunit.</text>
</comment>
<feature type="binding site" evidence="15">
    <location>
        <position position="64"/>
    </location>
    <ligand>
        <name>Ca(2+)</name>
        <dbReference type="ChEBI" id="CHEBI:29108"/>
        <label>1</label>
    </ligand>
</feature>
<dbReference type="Proteomes" id="UP000237347">
    <property type="component" value="Unassembled WGS sequence"/>
</dbReference>
<evidence type="ECO:0000256" key="8">
    <source>
        <dbReference type="ARBA" id="ARBA00022723"/>
    </source>
</evidence>
<evidence type="ECO:0000256" key="18">
    <source>
        <dbReference type="RuleBase" id="RU362060"/>
    </source>
</evidence>
<name>A0AAW0IWZ5_QUESU</name>
<evidence type="ECO:0000256" key="12">
    <source>
        <dbReference type="ARBA" id="ARBA00023324"/>
    </source>
</evidence>
<evidence type="ECO:0000256" key="10">
    <source>
        <dbReference type="ARBA" id="ARBA00023004"/>
    </source>
</evidence>
<evidence type="ECO:0000256" key="2">
    <source>
        <dbReference type="ARBA" id="ARBA00002322"/>
    </source>
</evidence>
<evidence type="ECO:0000259" key="19">
    <source>
        <dbReference type="PROSITE" id="PS50873"/>
    </source>
</evidence>
<keyword evidence="21" id="KW-1185">Reference proteome</keyword>
<sequence length="323" mass="34715">MGLWRGIVLLLAFMIIGRGEGKLVKNFYSSSCPNVESIVQQAVSTKFSQTFTTIPATLRLFFHDCFVEGCDASIMIASPNNDAEKDAQDNISLAGDGFDTVIKAKQAVEQACPGKVSCADILAIAARDVVVLAGGPSFSVELGRRDGLISQASLVAGNLPEPTFNLNQLNTIFAKNNLSQNDMIALSGAHTLGFSHCSRFSNRLYSFSSSSPVDPSLNSTYAQQLEGECPQNVDPNIAVTLDPVTPQTFDNVYYQNLVGGMGLLTSDQVLYTDPTSQPTVVDFANNPGDFNRAFIRAMRKLGRVGVKTGNDGEIRTDCTAFNS</sequence>
<dbReference type="PANTHER" id="PTHR31517">
    <property type="match status" value="1"/>
</dbReference>
<dbReference type="EMBL" id="PKMF04000820">
    <property type="protein sequence ID" value="KAK7818579.1"/>
    <property type="molecule type" value="Genomic_DNA"/>
</dbReference>
<dbReference type="PRINTS" id="PR00461">
    <property type="entry name" value="PLPEROXIDASE"/>
</dbReference>
<protein>
    <recommendedName>
        <fullName evidence="4 18">Peroxidase</fullName>
        <ecNumber evidence="4 18">1.11.1.7</ecNumber>
    </recommendedName>
</protein>
<dbReference type="GO" id="GO:0140825">
    <property type="term" value="F:lactoperoxidase activity"/>
    <property type="evidence" value="ECO:0007669"/>
    <property type="project" value="UniProtKB-EC"/>
</dbReference>
<feature type="binding site" evidence="15">
    <location>
        <position position="73"/>
    </location>
    <ligand>
        <name>Ca(2+)</name>
        <dbReference type="ChEBI" id="CHEBI:29108"/>
        <label>1</label>
    </ligand>
</feature>
<feature type="disulfide bond" evidence="17">
    <location>
        <begin position="197"/>
        <end position="229"/>
    </location>
</feature>
<proteinExistence type="inferred from homology"/>
<comment type="catalytic activity">
    <reaction evidence="1 18">
        <text>2 a phenolic donor + H2O2 = 2 a phenolic radical donor + 2 H2O</text>
        <dbReference type="Rhea" id="RHEA:56136"/>
        <dbReference type="ChEBI" id="CHEBI:15377"/>
        <dbReference type="ChEBI" id="CHEBI:16240"/>
        <dbReference type="ChEBI" id="CHEBI:139520"/>
        <dbReference type="ChEBI" id="CHEBI:139521"/>
        <dbReference type="EC" id="1.11.1.7"/>
    </reaction>
</comment>
<keyword evidence="7 18" id="KW-0349">Heme</keyword>
<accession>A0AAW0IWZ5</accession>
<feature type="binding site" evidence="15">
    <location>
        <position position="250"/>
    </location>
    <ligand>
        <name>Ca(2+)</name>
        <dbReference type="ChEBI" id="CHEBI:29108"/>
        <label>2</label>
    </ligand>
</feature>
<dbReference type="GO" id="GO:0020037">
    <property type="term" value="F:heme binding"/>
    <property type="evidence" value="ECO:0007669"/>
    <property type="project" value="UniProtKB-UniRule"/>
</dbReference>
<keyword evidence="15 18" id="KW-0106">Calcium</keyword>
<comment type="caution">
    <text evidence="20">The sequence shown here is derived from an EMBL/GenBank/DDBJ whole genome shotgun (WGS) entry which is preliminary data.</text>
</comment>
<feature type="signal peptide" evidence="18">
    <location>
        <begin position="1"/>
        <end position="21"/>
    </location>
</feature>
<dbReference type="InterPro" id="IPR010255">
    <property type="entry name" value="Haem_peroxidase_sf"/>
</dbReference>
<keyword evidence="9 18" id="KW-0560">Oxidoreductase</keyword>
<feature type="binding site" evidence="15">
    <location>
        <position position="71"/>
    </location>
    <ligand>
        <name>Ca(2+)</name>
        <dbReference type="ChEBI" id="CHEBI:29108"/>
        <label>1</label>
    </ligand>
</feature>
<feature type="active site" description="Proton acceptor" evidence="13">
    <location>
        <position position="63"/>
    </location>
</feature>
<dbReference type="Gene3D" id="1.10.420.10">
    <property type="entry name" value="Peroxidase, domain 2"/>
    <property type="match status" value="1"/>
</dbReference>
<dbReference type="InterPro" id="IPR033905">
    <property type="entry name" value="Secretory_peroxidase"/>
</dbReference>
<feature type="disulfide bond" evidence="17">
    <location>
        <begin position="65"/>
        <end position="70"/>
    </location>
</feature>
<feature type="binding site" evidence="14">
    <location>
        <position position="160"/>
    </location>
    <ligand>
        <name>substrate</name>
    </ligand>
</feature>
<keyword evidence="12 18" id="KW-0376">Hydrogen peroxide</keyword>
<dbReference type="FunFam" id="1.10.520.10:FF:000008">
    <property type="entry name" value="Peroxidase"/>
    <property type="match status" value="1"/>
</dbReference>
<dbReference type="InterPro" id="IPR000823">
    <property type="entry name" value="Peroxidase_pln"/>
</dbReference>
<feature type="binding site" evidence="15">
    <location>
        <position position="84"/>
    </location>
    <ligand>
        <name>Ca(2+)</name>
        <dbReference type="ChEBI" id="CHEBI:29108"/>
        <label>1</label>
    </ligand>
</feature>
<feature type="binding site" evidence="15">
    <location>
        <position position="245"/>
    </location>
    <ligand>
        <name>Ca(2+)</name>
        <dbReference type="ChEBI" id="CHEBI:29108"/>
        <label>2</label>
    </ligand>
</feature>
<comment type="function">
    <text evidence="2">Removal of H(2)O(2), oxidation of toxic reductants, biosynthesis and degradation of lignin, suberization, auxin catabolism, response to environmental stresses such as wounding, pathogen attack and oxidative stress. These functions might be dependent on each isozyme/isoform in each plant tissue.</text>
</comment>
<dbReference type="PROSITE" id="PS00435">
    <property type="entry name" value="PEROXIDASE_1"/>
    <property type="match status" value="1"/>
</dbReference>
<feature type="binding site" evidence="15">
    <location>
        <position position="69"/>
    </location>
    <ligand>
        <name>Ca(2+)</name>
        <dbReference type="ChEBI" id="CHEBI:29108"/>
        <label>1</label>
    </ligand>
</feature>
<evidence type="ECO:0000313" key="21">
    <source>
        <dbReference type="Proteomes" id="UP000237347"/>
    </source>
</evidence>
<dbReference type="GO" id="GO:0042744">
    <property type="term" value="P:hydrogen peroxide catabolic process"/>
    <property type="evidence" value="ECO:0007669"/>
    <property type="project" value="UniProtKB-KW"/>
</dbReference>
<feature type="chain" id="PRO_5043085539" description="Peroxidase" evidence="18">
    <location>
        <begin position="22"/>
        <end position="323"/>
    </location>
</feature>
<evidence type="ECO:0000256" key="5">
    <source>
        <dbReference type="ARBA" id="ARBA00022525"/>
    </source>
</evidence>
<keyword evidence="5 18" id="KW-0964">Secreted</keyword>
<dbReference type="Gene3D" id="1.10.520.10">
    <property type="match status" value="1"/>
</dbReference>
<feature type="disulfide bond" evidence="17">
    <location>
        <begin position="118"/>
        <end position="318"/>
    </location>
</feature>
<dbReference type="FunFam" id="1.10.420.10:FF:000001">
    <property type="entry name" value="Peroxidase"/>
    <property type="match status" value="1"/>
</dbReference>
<dbReference type="GO" id="GO:0006979">
    <property type="term" value="P:response to oxidative stress"/>
    <property type="evidence" value="ECO:0007669"/>
    <property type="project" value="UniProtKB-UniRule"/>
</dbReference>
<evidence type="ECO:0000256" key="7">
    <source>
        <dbReference type="ARBA" id="ARBA00022617"/>
    </source>
</evidence>
<dbReference type="GO" id="GO:0046872">
    <property type="term" value="F:metal ion binding"/>
    <property type="evidence" value="ECO:0007669"/>
    <property type="project" value="UniProtKB-UniRule"/>
</dbReference>
<feature type="disulfide bond" evidence="17">
    <location>
        <begin position="32"/>
        <end position="112"/>
    </location>
</feature>
<comment type="cofactor">
    <cofactor evidence="15 18">
        <name>heme b</name>
        <dbReference type="ChEBI" id="CHEBI:60344"/>
    </cofactor>
    <text evidence="15 18">Binds 1 heme b (iron(II)-protoporphyrin IX) group per subunit.</text>
</comment>
<comment type="similarity">
    <text evidence="18">Belongs to the peroxidase family. Classical plant (class III) peroxidase subfamily.</text>
</comment>
<dbReference type="EC" id="1.11.1.7" evidence="4 18"/>
<comment type="subcellular location">
    <subcellularLocation>
        <location evidence="18">Secreted</location>
    </subcellularLocation>
</comment>
<evidence type="ECO:0000313" key="20">
    <source>
        <dbReference type="EMBL" id="KAK7818579.1"/>
    </source>
</evidence>
<feature type="binding site" evidence="15">
    <location>
        <position position="191"/>
    </location>
    <ligand>
        <name>Ca(2+)</name>
        <dbReference type="ChEBI" id="CHEBI:29108"/>
        <label>2</label>
    </ligand>
</feature>
<dbReference type="PANTHER" id="PTHR31517:SF51">
    <property type="entry name" value="PEROXIDASE 55"/>
    <property type="match status" value="1"/>
</dbReference>
<dbReference type="InterPro" id="IPR002016">
    <property type="entry name" value="Haem_peroxidase"/>
</dbReference>
<gene>
    <name evidence="20" type="primary">PER51_1</name>
    <name evidence="20" type="ORF">CFP56_041187</name>
</gene>
<feature type="site" description="Transition state stabilizer" evidence="16">
    <location>
        <position position="59"/>
    </location>
</feature>
<evidence type="ECO:0000256" key="16">
    <source>
        <dbReference type="PIRSR" id="PIRSR600823-4"/>
    </source>
</evidence>
<dbReference type="SUPFAM" id="SSF48113">
    <property type="entry name" value="Heme-dependent peroxidases"/>
    <property type="match status" value="1"/>
</dbReference>
<evidence type="ECO:0000256" key="3">
    <source>
        <dbReference type="ARBA" id="ARBA00006873"/>
    </source>
</evidence>
<feature type="binding site" evidence="15">
    <location>
        <position position="242"/>
    </location>
    <ligand>
        <name>Ca(2+)</name>
        <dbReference type="ChEBI" id="CHEBI:29108"/>
        <label>2</label>
    </ligand>
</feature>
<dbReference type="PRINTS" id="PR00458">
    <property type="entry name" value="PEROXIDASE"/>
</dbReference>
<keyword evidence="18" id="KW-0732">Signal</keyword>
<evidence type="ECO:0000256" key="11">
    <source>
        <dbReference type="ARBA" id="ARBA00023157"/>
    </source>
</evidence>
<keyword evidence="6 18" id="KW-0575">Peroxidase</keyword>
<dbReference type="PROSITE" id="PS50873">
    <property type="entry name" value="PEROXIDASE_4"/>
    <property type="match status" value="1"/>
</dbReference>
<evidence type="ECO:0000256" key="4">
    <source>
        <dbReference type="ARBA" id="ARBA00012313"/>
    </source>
</evidence>
<comment type="similarity">
    <text evidence="3">Belongs to the peroxidase family. Ascorbate peroxidase subfamily.</text>
</comment>
<keyword evidence="10 15" id="KW-0408">Iron</keyword>
<dbReference type="Pfam" id="PF00141">
    <property type="entry name" value="peroxidase"/>
    <property type="match status" value="1"/>
</dbReference>
<evidence type="ECO:0000256" key="6">
    <source>
        <dbReference type="ARBA" id="ARBA00022559"/>
    </source>
</evidence>
<evidence type="ECO:0000256" key="13">
    <source>
        <dbReference type="PIRSR" id="PIRSR600823-1"/>
    </source>
</evidence>
<keyword evidence="8 15" id="KW-0479">Metal-binding</keyword>
<evidence type="ECO:0000256" key="14">
    <source>
        <dbReference type="PIRSR" id="PIRSR600823-2"/>
    </source>
</evidence>
<dbReference type="AlphaFoldDB" id="A0AAW0IWZ5"/>
<keyword evidence="11 17" id="KW-1015">Disulfide bond</keyword>
<evidence type="ECO:0000256" key="17">
    <source>
        <dbReference type="PIRSR" id="PIRSR600823-5"/>
    </source>
</evidence>
<organism evidence="20 21">
    <name type="scientific">Quercus suber</name>
    <name type="common">Cork oak</name>
    <dbReference type="NCBI Taxonomy" id="58331"/>
    <lineage>
        <taxon>Eukaryota</taxon>
        <taxon>Viridiplantae</taxon>
        <taxon>Streptophyta</taxon>
        <taxon>Embryophyta</taxon>
        <taxon>Tracheophyta</taxon>
        <taxon>Spermatophyta</taxon>
        <taxon>Magnoliopsida</taxon>
        <taxon>eudicotyledons</taxon>
        <taxon>Gunneridae</taxon>
        <taxon>Pentapetalae</taxon>
        <taxon>rosids</taxon>
        <taxon>fabids</taxon>
        <taxon>Fagales</taxon>
        <taxon>Fagaceae</taxon>
        <taxon>Quercus</taxon>
    </lineage>
</organism>
<dbReference type="GO" id="GO:0005576">
    <property type="term" value="C:extracellular region"/>
    <property type="evidence" value="ECO:0007669"/>
    <property type="project" value="UniProtKB-SubCell"/>
</dbReference>
<dbReference type="CDD" id="cd00693">
    <property type="entry name" value="secretory_peroxidase"/>
    <property type="match status" value="1"/>
</dbReference>
<evidence type="ECO:0000256" key="15">
    <source>
        <dbReference type="PIRSR" id="PIRSR600823-3"/>
    </source>
</evidence>